<sequence>MKLAPCIRIFLVLLSSFAVLADTRNLKKKDKFKRTPPTSDAFLADDASHTSGRAKSKTSGKGKGKGSASGSPILASAFSGLWEGVEFVHYRHDCFATNEMLDEIGAGYDLKLFLDCNDFGVCAGYTAWAANMTFIGYGGPLREDWFGSKNDIHGLAGKHQINTERSFILADTVGVTLRYFFWEVFDIDTLVMEVHRPGENFAFAETTYVRMPNNTENNFDE</sequence>
<evidence type="ECO:0000256" key="1">
    <source>
        <dbReference type="SAM" id="MobiDB-lite"/>
    </source>
</evidence>
<feature type="chain" id="PRO_5040863744" description="DUF1579 domain-containing protein" evidence="2">
    <location>
        <begin position="22"/>
        <end position="221"/>
    </location>
</feature>
<evidence type="ECO:0000313" key="4">
    <source>
        <dbReference type="Proteomes" id="UP001165085"/>
    </source>
</evidence>
<keyword evidence="4" id="KW-1185">Reference proteome</keyword>
<protein>
    <recommendedName>
        <fullName evidence="5">DUF1579 domain-containing protein</fullName>
    </recommendedName>
</protein>
<accession>A0A9W7BBW2</accession>
<feature type="signal peptide" evidence="2">
    <location>
        <begin position="1"/>
        <end position="21"/>
    </location>
</feature>
<organism evidence="3 4">
    <name type="scientific">Triparma strigata</name>
    <dbReference type="NCBI Taxonomy" id="1606541"/>
    <lineage>
        <taxon>Eukaryota</taxon>
        <taxon>Sar</taxon>
        <taxon>Stramenopiles</taxon>
        <taxon>Ochrophyta</taxon>
        <taxon>Bolidophyceae</taxon>
        <taxon>Parmales</taxon>
        <taxon>Triparmaceae</taxon>
        <taxon>Triparma</taxon>
    </lineage>
</organism>
<comment type="caution">
    <text evidence="3">The sequence shown here is derived from an EMBL/GenBank/DDBJ whole genome shotgun (WGS) entry which is preliminary data.</text>
</comment>
<proteinExistence type="predicted"/>
<dbReference type="EMBL" id="BRXY01000283">
    <property type="protein sequence ID" value="GMH83664.1"/>
    <property type="molecule type" value="Genomic_DNA"/>
</dbReference>
<name>A0A9W7BBW2_9STRA</name>
<evidence type="ECO:0000256" key="2">
    <source>
        <dbReference type="SAM" id="SignalP"/>
    </source>
</evidence>
<dbReference type="Proteomes" id="UP001165085">
    <property type="component" value="Unassembled WGS sequence"/>
</dbReference>
<feature type="region of interest" description="Disordered" evidence="1">
    <location>
        <begin position="40"/>
        <end position="69"/>
    </location>
</feature>
<dbReference type="AlphaFoldDB" id="A0A9W7BBW2"/>
<keyword evidence="2" id="KW-0732">Signal</keyword>
<feature type="compositionally biased region" description="Basic residues" evidence="1">
    <location>
        <begin position="52"/>
        <end position="64"/>
    </location>
</feature>
<reference evidence="4" key="1">
    <citation type="journal article" date="2023" name="Commun. Biol.">
        <title>Genome analysis of Parmales, the sister group of diatoms, reveals the evolutionary specialization of diatoms from phago-mixotrophs to photoautotrophs.</title>
        <authorList>
            <person name="Ban H."/>
            <person name="Sato S."/>
            <person name="Yoshikawa S."/>
            <person name="Yamada K."/>
            <person name="Nakamura Y."/>
            <person name="Ichinomiya M."/>
            <person name="Sato N."/>
            <person name="Blanc-Mathieu R."/>
            <person name="Endo H."/>
            <person name="Kuwata A."/>
            <person name="Ogata H."/>
        </authorList>
    </citation>
    <scope>NUCLEOTIDE SEQUENCE [LARGE SCALE GENOMIC DNA]</scope>
    <source>
        <strain evidence="4">NIES 3701</strain>
    </source>
</reference>
<evidence type="ECO:0000313" key="3">
    <source>
        <dbReference type="EMBL" id="GMH83664.1"/>
    </source>
</evidence>
<gene>
    <name evidence="3" type="ORF">TrST_g11655</name>
</gene>
<evidence type="ECO:0008006" key="5">
    <source>
        <dbReference type="Google" id="ProtNLM"/>
    </source>
</evidence>